<dbReference type="PANTHER" id="PTHR43413:SF1">
    <property type="entry name" value="SIROHEME DECARBOXYLASE NIRL SUBUNIT"/>
    <property type="match status" value="1"/>
</dbReference>
<comment type="pathway">
    <text evidence="2">Porphyrin-containing compound metabolism.</text>
</comment>
<protein>
    <recommendedName>
        <fullName evidence="4">siroheme decarboxylase</fullName>
        <ecNumber evidence="4">4.1.1.111</ecNumber>
    </recommendedName>
</protein>
<evidence type="ECO:0000256" key="2">
    <source>
        <dbReference type="ARBA" id="ARBA00023444"/>
    </source>
</evidence>
<evidence type="ECO:0000256" key="4">
    <source>
        <dbReference type="ARBA" id="ARBA00023471"/>
    </source>
</evidence>
<dbReference type="InterPro" id="IPR036390">
    <property type="entry name" value="WH_DNA-bd_sf"/>
</dbReference>
<evidence type="ECO:0000259" key="6">
    <source>
        <dbReference type="Pfam" id="PF17805"/>
    </source>
</evidence>
<comment type="similarity">
    <text evidence="3">Belongs to the Ahb/Nir family.</text>
</comment>
<dbReference type="AlphaFoldDB" id="A0A1I3DVY3"/>
<dbReference type="SUPFAM" id="SSF46785">
    <property type="entry name" value="Winged helix' DNA-binding domain"/>
    <property type="match status" value="1"/>
</dbReference>
<evidence type="ECO:0000256" key="1">
    <source>
        <dbReference type="ARBA" id="ARBA00023239"/>
    </source>
</evidence>
<dbReference type="Pfam" id="PF22451">
    <property type="entry name" value="NirdL-like_HTH"/>
    <property type="match status" value="1"/>
</dbReference>
<feature type="domain" description="Siroheme decarboxylase AsnC-like ligand binding" evidence="6">
    <location>
        <begin position="63"/>
        <end position="148"/>
    </location>
</feature>
<accession>A0A1I3DVY3</accession>
<proteinExistence type="inferred from homology"/>
<dbReference type="STRING" id="69895.SAMN05192551_104127"/>
<evidence type="ECO:0000313" key="9">
    <source>
        <dbReference type="Proteomes" id="UP000199287"/>
    </source>
</evidence>
<dbReference type="PANTHER" id="PTHR43413">
    <property type="entry name" value="TRANSCRIPTIONAL REGULATOR, ASNC FAMILY"/>
    <property type="match status" value="1"/>
</dbReference>
<evidence type="ECO:0000259" key="7">
    <source>
        <dbReference type="Pfam" id="PF22451"/>
    </source>
</evidence>
<evidence type="ECO:0000256" key="5">
    <source>
        <dbReference type="ARBA" id="ARBA00048470"/>
    </source>
</evidence>
<keyword evidence="8" id="KW-0238">DNA-binding</keyword>
<evidence type="ECO:0000313" key="8">
    <source>
        <dbReference type="EMBL" id="SFH90641.1"/>
    </source>
</evidence>
<dbReference type="EMBL" id="FOQA01000004">
    <property type="protein sequence ID" value="SFH90641.1"/>
    <property type="molecule type" value="Genomic_DNA"/>
</dbReference>
<reference evidence="9" key="1">
    <citation type="submission" date="2016-10" db="EMBL/GenBank/DDBJ databases">
        <authorList>
            <person name="Varghese N."/>
            <person name="Submissions S."/>
        </authorList>
    </citation>
    <scope>NUCLEOTIDE SEQUENCE [LARGE SCALE GENOMIC DNA]</scope>
    <source>
        <strain evidence="9">Z-7934</strain>
    </source>
</reference>
<name>A0A1I3DVY3_9FIRM</name>
<dbReference type="GO" id="GO:0016829">
    <property type="term" value="F:lyase activity"/>
    <property type="evidence" value="ECO:0007669"/>
    <property type="project" value="UniProtKB-KW"/>
</dbReference>
<gene>
    <name evidence="8" type="ORF">SAMN05192551_104127</name>
</gene>
<organism evidence="8 9">
    <name type="scientific">Tindallia magadiensis</name>
    <dbReference type="NCBI Taxonomy" id="69895"/>
    <lineage>
        <taxon>Bacteria</taxon>
        <taxon>Bacillati</taxon>
        <taxon>Bacillota</taxon>
        <taxon>Clostridia</taxon>
        <taxon>Peptostreptococcales</taxon>
        <taxon>Tindalliaceae</taxon>
        <taxon>Tindallia</taxon>
    </lineage>
</organism>
<sequence>MILTSLDKKIIRRLQEDIPMTVTPYADIAEELQITESDLLQRIDTYLTTGILRRLGGVVRHHQLGYQANAMVVWQVPEETIEEIGKKMADHPAVSHCYQRPALPDFPYNLYTMIHGKQVADCETIVDELCASTGIHTYYVLESLQELKKTSMKYFISDITK</sequence>
<dbReference type="Gene3D" id="3.30.70.3460">
    <property type="match status" value="1"/>
</dbReference>
<dbReference type="GO" id="GO:0003677">
    <property type="term" value="F:DNA binding"/>
    <property type="evidence" value="ECO:0007669"/>
    <property type="project" value="UniProtKB-KW"/>
</dbReference>
<keyword evidence="1" id="KW-0456">Lyase</keyword>
<dbReference type="InterPro" id="IPR050684">
    <property type="entry name" value="HTH-Siroheme_Decarb"/>
</dbReference>
<feature type="domain" description="Siroheme decarboxylase NirL-like HTH" evidence="7">
    <location>
        <begin position="7"/>
        <end position="53"/>
    </location>
</feature>
<dbReference type="Proteomes" id="UP000199287">
    <property type="component" value="Unassembled WGS sequence"/>
</dbReference>
<dbReference type="InterPro" id="IPR040523">
    <property type="entry name" value="AsnC_trans_reg2"/>
</dbReference>
<keyword evidence="9" id="KW-1185">Reference proteome</keyword>
<dbReference type="RefSeq" id="WP_330391022.1">
    <property type="nucleotide sequence ID" value="NZ_FOQA01000004.1"/>
</dbReference>
<evidence type="ECO:0000256" key="3">
    <source>
        <dbReference type="ARBA" id="ARBA00023457"/>
    </source>
</evidence>
<dbReference type="Pfam" id="PF17805">
    <property type="entry name" value="AsnC_trans_reg2"/>
    <property type="match status" value="1"/>
</dbReference>
<dbReference type="EC" id="4.1.1.111" evidence="4"/>
<dbReference type="InterPro" id="IPR053953">
    <property type="entry name" value="NirdL-like_HTH"/>
</dbReference>
<comment type="catalytic activity">
    <reaction evidence="5">
        <text>siroheme + 2 H(+) = 12,18-didecarboxysiroheme + 2 CO2</text>
        <dbReference type="Rhea" id="RHEA:19093"/>
        <dbReference type="ChEBI" id="CHEBI:15378"/>
        <dbReference type="ChEBI" id="CHEBI:16526"/>
        <dbReference type="ChEBI" id="CHEBI:60052"/>
        <dbReference type="ChEBI" id="CHEBI:140497"/>
        <dbReference type="EC" id="4.1.1.111"/>
    </reaction>
</comment>